<dbReference type="InterPro" id="IPR036291">
    <property type="entry name" value="NAD(P)-bd_dom_sf"/>
</dbReference>
<dbReference type="Pfam" id="PF01408">
    <property type="entry name" value="GFO_IDH_MocA"/>
    <property type="match status" value="1"/>
</dbReference>
<proteinExistence type="predicted"/>
<evidence type="ECO:0000313" key="5">
    <source>
        <dbReference type="Proteomes" id="UP000249590"/>
    </source>
</evidence>
<dbReference type="EMBL" id="QHHQ01000005">
    <property type="protein sequence ID" value="RAH99557.1"/>
    <property type="molecule type" value="Genomic_DNA"/>
</dbReference>
<dbReference type="PANTHER" id="PTHR43818">
    <property type="entry name" value="BCDNA.GH03377"/>
    <property type="match status" value="1"/>
</dbReference>
<dbReference type="OrthoDB" id="6183734at2"/>
<keyword evidence="1" id="KW-0560">Oxidoreductase</keyword>
<dbReference type="SUPFAM" id="SSF51735">
    <property type="entry name" value="NAD(P)-binding Rossmann-fold domains"/>
    <property type="match status" value="1"/>
</dbReference>
<reference evidence="4 5" key="1">
    <citation type="submission" date="2018-05" db="EMBL/GenBank/DDBJ databases">
        <title>Acuticoccus sediminis sp. nov., isolated from deep-sea sediment of Indian Ocean.</title>
        <authorList>
            <person name="Liu X."/>
            <person name="Lai Q."/>
            <person name="Du Y."/>
            <person name="Sun F."/>
            <person name="Zhang X."/>
            <person name="Wang S."/>
            <person name="Shao Z."/>
        </authorList>
    </citation>
    <scope>NUCLEOTIDE SEQUENCE [LARGE SCALE GENOMIC DNA]</scope>
    <source>
        <strain evidence="4 5">PTG4-2</strain>
    </source>
</reference>
<feature type="domain" description="Gal80p-like C-terminal" evidence="3">
    <location>
        <begin position="137"/>
        <end position="274"/>
    </location>
</feature>
<keyword evidence="5" id="KW-1185">Reference proteome</keyword>
<gene>
    <name evidence="4" type="ORF">DLJ53_23930</name>
</gene>
<feature type="domain" description="Gfo/Idh/MocA-like oxidoreductase N-terminal" evidence="2">
    <location>
        <begin position="5"/>
        <end position="126"/>
    </location>
</feature>
<dbReference type="SUPFAM" id="SSF55347">
    <property type="entry name" value="Glyceraldehyde-3-phosphate dehydrogenase-like, C-terminal domain"/>
    <property type="match status" value="1"/>
</dbReference>
<dbReference type="Proteomes" id="UP000249590">
    <property type="component" value="Unassembled WGS sequence"/>
</dbReference>
<dbReference type="InterPro" id="IPR055080">
    <property type="entry name" value="Gal80p-like_C"/>
</dbReference>
<evidence type="ECO:0000313" key="4">
    <source>
        <dbReference type="EMBL" id="RAH99557.1"/>
    </source>
</evidence>
<organism evidence="4 5">
    <name type="scientific">Acuticoccus sediminis</name>
    <dbReference type="NCBI Taxonomy" id="2184697"/>
    <lineage>
        <taxon>Bacteria</taxon>
        <taxon>Pseudomonadati</taxon>
        <taxon>Pseudomonadota</taxon>
        <taxon>Alphaproteobacteria</taxon>
        <taxon>Hyphomicrobiales</taxon>
        <taxon>Amorphaceae</taxon>
        <taxon>Acuticoccus</taxon>
    </lineage>
</organism>
<dbReference type="AlphaFoldDB" id="A0A8B2NNV0"/>
<dbReference type="RefSeq" id="WP_111349876.1">
    <property type="nucleotide sequence ID" value="NZ_QHHQ01000005.1"/>
</dbReference>
<accession>A0A8B2NNV0</accession>
<evidence type="ECO:0000256" key="1">
    <source>
        <dbReference type="ARBA" id="ARBA00023002"/>
    </source>
</evidence>
<evidence type="ECO:0000259" key="3">
    <source>
        <dbReference type="Pfam" id="PF22685"/>
    </source>
</evidence>
<dbReference type="InterPro" id="IPR050463">
    <property type="entry name" value="Gfo/Idh/MocA_oxidrdct_glycsds"/>
</dbReference>
<protein>
    <submittedName>
        <fullName evidence="4">Gfo/Idh/MocA family oxidoreductase</fullName>
    </submittedName>
</protein>
<dbReference type="Pfam" id="PF22685">
    <property type="entry name" value="Gal80p_C-like"/>
    <property type="match status" value="1"/>
</dbReference>
<dbReference type="GO" id="GO:0000166">
    <property type="term" value="F:nucleotide binding"/>
    <property type="evidence" value="ECO:0007669"/>
    <property type="project" value="InterPro"/>
</dbReference>
<sequence>MADPIKVGFIGLNPDSNWAFNAHIPALKSLGDTFEVAGVANSSPESGARTAEALGIPRAFATPADLAASEDIDLVTVTVKVPYHFELISLALDAGKHVYCEWPLGNGLEEARKLTALAREKGVVAVAGTQARAALEVEYLKQLVSDGFVGDVLATSIIGTGGNWADTTSSALAYLFDKANGATMEDIPMAHTLAAVKDVLGDIGPLKAVKLSNFETVTLTDTGETKPKSAADQVMVQGQMASGAAFSLHYKGGKNRGTNFLWEINGTEGDIQVTAPLGHAQMMQLTVKGARGDETEMVDRMPDPSLYSGRPEFAGARNVAGIYKRLADDIRNGTATAPTFSDALALHELLQRIAHAAEKGDAF</sequence>
<evidence type="ECO:0000259" key="2">
    <source>
        <dbReference type="Pfam" id="PF01408"/>
    </source>
</evidence>
<dbReference type="Gene3D" id="3.30.360.10">
    <property type="entry name" value="Dihydrodipicolinate Reductase, domain 2"/>
    <property type="match status" value="1"/>
</dbReference>
<comment type="caution">
    <text evidence="4">The sequence shown here is derived from an EMBL/GenBank/DDBJ whole genome shotgun (WGS) entry which is preliminary data.</text>
</comment>
<dbReference type="PANTHER" id="PTHR43818:SF11">
    <property type="entry name" value="BCDNA.GH03377"/>
    <property type="match status" value="1"/>
</dbReference>
<dbReference type="Gene3D" id="3.40.50.720">
    <property type="entry name" value="NAD(P)-binding Rossmann-like Domain"/>
    <property type="match status" value="1"/>
</dbReference>
<name>A0A8B2NNV0_9HYPH</name>
<dbReference type="GO" id="GO:0016491">
    <property type="term" value="F:oxidoreductase activity"/>
    <property type="evidence" value="ECO:0007669"/>
    <property type="project" value="UniProtKB-KW"/>
</dbReference>
<dbReference type="InterPro" id="IPR000683">
    <property type="entry name" value="Gfo/Idh/MocA-like_OxRdtase_N"/>
</dbReference>